<dbReference type="PANTHER" id="PTHR12260:SF6">
    <property type="entry name" value="DAMAGE-CONTROL PHOSPHATASE ARMT1"/>
    <property type="match status" value="1"/>
</dbReference>
<keyword evidence="5 7" id="KW-0464">Manganese</keyword>
<evidence type="ECO:0000313" key="9">
    <source>
        <dbReference type="EMBL" id="KAL0961202.1"/>
    </source>
</evidence>
<sequence>MLWSKDIQRYSSPVIFTWWTRPIIDDGEAGIEEYNAGLEDLATKNKNTWFTAPWLYAECYLYRRLRSLFRRTIHWLDFDPFLAQKLEMFKHSRVAIFQLAQSMHELEAQKEALLGDESKLQVLFNEMIQMCLWGNATDLSLLTHLSPEDIKNLQTVGKDAQAARKEFILRDDQSKAWDHVKTLHNARVDFVLDNAGFEVFTDFVFADFLVTYTPYVSTVTFHPKLIPWFVSDVTPPDFVQTIESLLDPSFFPPPTEADSEQGTSIDQYELLRIMVTRWKKYVEDGTFTLSVPTTTPLGGMKFVSSVAEFWTSPWPYWRMHEHAPGLFKWLSNSGLVIFKVNIQFF</sequence>
<evidence type="ECO:0000256" key="4">
    <source>
        <dbReference type="ARBA" id="ARBA00022801"/>
    </source>
</evidence>
<feature type="domain" description="Damage-control phosphatase ARMT1-like metal-binding" evidence="8">
    <location>
        <begin position="26"/>
        <end position="339"/>
    </location>
</feature>
<comment type="similarity">
    <text evidence="2 7">Belongs to the damage-control phosphatase family. Sugar phosphate phosphatase III subfamily.</text>
</comment>
<dbReference type="Gene3D" id="1.20.930.60">
    <property type="match status" value="1"/>
</dbReference>
<dbReference type="InterPro" id="IPR039763">
    <property type="entry name" value="ARMT1"/>
</dbReference>
<dbReference type="InterPro" id="IPR036075">
    <property type="entry name" value="ARMT-1-like_metal-bd_sf"/>
</dbReference>
<evidence type="ECO:0000256" key="6">
    <source>
        <dbReference type="ARBA" id="ARBA00048809"/>
    </source>
</evidence>
<comment type="catalytic activity">
    <reaction evidence="6 7">
        <text>beta-D-fructose 6-phosphate = dihydroxyacetone + D-glyceraldehyde 3-phosphate</text>
        <dbReference type="Rhea" id="RHEA:28002"/>
        <dbReference type="ChEBI" id="CHEBI:16016"/>
        <dbReference type="ChEBI" id="CHEBI:57634"/>
        <dbReference type="ChEBI" id="CHEBI:59776"/>
    </reaction>
</comment>
<accession>A0ABR3K1N0</accession>
<comment type="catalytic activity">
    <reaction evidence="1 7">
        <text>beta-D-fructose 1-phosphate + H2O = D-fructose + phosphate</text>
        <dbReference type="Rhea" id="RHEA:35603"/>
        <dbReference type="ChEBI" id="CHEBI:15377"/>
        <dbReference type="ChEBI" id="CHEBI:37721"/>
        <dbReference type="ChEBI" id="CHEBI:43474"/>
        <dbReference type="ChEBI" id="CHEBI:138881"/>
    </reaction>
</comment>
<comment type="cofactor">
    <cofactor evidence="7">
        <name>Mn(2+)</name>
        <dbReference type="ChEBI" id="CHEBI:29035"/>
    </cofactor>
    <cofactor evidence="7">
        <name>Ni(2+)</name>
        <dbReference type="ChEBI" id="CHEBI:49786"/>
    </cofactor>
</comment>
<dbReference type="Gene3D" id="3.40.50.10880">
    <property type="entry name" value="Uncharacterised protein PF01937, DUF89, domain 3"/>
    <property type="match status" value="1"/>
</dbReference>
<evidence type="ECO:0000313" key="10">
    <source>
        <dbReference type="Proteomes" id="UP001556367"/>
    </source>
</evidence>
<evidence type="ECO:0000256" key="5">
    <source>
        <dbReference type="ARBA" id="ARBA00023211"/>
    </source>
</evidence>
<name>A0ABR3K1N0_9AGAR</name>
<evidence type="ECO:0000256" key="2">
    <source>
        <dbReference type="ARBA" id="ARBA00009519"/>
    </source>
</evidence>
<comment type="caution">
    <text evidence="9">The sequence shown here is derived from an EMBL/GenBank/DDBJ whole genome shotgun (WGS) entry which is preliminary data.</text>
</comment>
<evidence type="ECO:0000256" key="7">
    <source>
        <dbReference type="RuleBase" id="RU367030"/>
    </source>
</evidence>
<dbReference type="EMBL" id="JASNQZ010000001">
    <property type="protein sequence ID" value="KAL0961202.1"/>
    <property type="molecule type" value="Genomic_DNA"/>
</dbReference>
<evidence type="ECO:0000256" key="3">
    <source>
        <dbReference type="ARBA" id="ARBA00022723"/>
    </source>
</evidence>
<dbReference type="PANTHER" id="PTHR12260">
    <property type="entry name" value="DAMAGE-CONTROL PHOSPHATASE ARMT1"/>
    <property type="match status" value="1"/>
</dbReference>
<protein>
    <recommendedName>
        <fullName evidence="7">Sugar phosphate phosphatase</fullName>
        <ecNumber evidence="7">3.1.3.-</ecNumber>
    </recommendedName>
</protein>
<dbReference type="EC" id="3.1.3.-" evidence="7"/>
<reference evidence="10" key="1">
    <citation type="submission" date="2024-06" db="EMBL/GenBank/DDBJ databases">
        <title>Multi-omics analyses provide insights into the biosynthesis of the anticancer antibiotic pleurotin in Hohenbuehelia grisea.</title>
        <authorList>
            <person name="Weaver J.A."/>
            <person name="Alberti F."/>
        </authorList>
    </citation>
    <scope>NUCLEOTIDE SEQUENCE [LARGE SCALE GENOMIC DNA]</scope>
    <source>
        <strain evidence="10">T-177</strain>
    </source>
</reference>
<organism evidence="9 10">
    <name type="scientific">Hohenbuehelia grisea</name>
    <dbReference type="NCBI Taxonomy" id="104357"/>
    <lineage>
        <taxon>Eukaryota</taxon>
        <taxon>Fungi</taxon>
        <taxon>Dikarya</taxon>
        <taxon>Basidiomycota</taxon>
        <taxon>Agaricomycotina</taxon>
        <taxon>Agaricomycetes</taxon>
        <taxon>Agaricomycetidae</taxon>
        <taxon>Agaricales</taxon>
        <taxon>Pleurotineae</taxon>
        <taxon>Pleurotaceae</taxon>
        <taxon>Hohenbuehelia</taxon>
    </lineage>
</organism>
<keyword evidence="4 7" id="KW-0378">Hydrolase</keyword>
<dbReference type="Pfam" id="PF01937">
    <property type="entry name" value="ARMT1-like_dom"/>
    <property type="match status" value="1"/>
</dbReference>
<comment type="domain">
    <text evidence="7">Subfamily III proteins have a conserved RTxK motif about 40-50 residues from the C-terminus; the threonine may be replaced by serine or cysteine.</text>
</comment>
<gene>
    <name evidence="9" type="ORF">HGRIS_006170</name>
</gene>
<proteinExistence type="inferred from homology"/>
<evidence type="ECO:0000259" key="8">
    <source>
        <dbReference type="Pfam" id="PF01937"/>
    </source>
</evidence>
<comment type="function">
    <text evidence="7">Metal-dependent phosphatase that shows phosphatase activity against several substrates, including fructose-1-phosphate and fructose-6-phosphate. Its preference for fructose-1-phosphate, a strong glycating agent that causes DNA damage rather than a canonical yeast metabolite, suggests a damage-control function in hexose phosphate metabolism.</text>
</comment>
<dbReference type="Proteomes" id="UP001556367">
    <property type="component" value="Unassembled WGS sequence"/>
</dbReference>
<keyword evidence="10" id="KW-1185">Reference proteome</keyword>
<keyword evidence="3 7" id="KW-0479">Metal-binding</keyword>
<dbReference type="SUPFAM" id="SSF111321">
    <property type="entry name" value="AF1104-like"/>
    <property type="match status" value="1"/>
</dbReference>
<evidence type="ECO:0000256" key="1">
    <source>
        <dbReference type="ARBA" id="ARBA00001326"/>
    </source>
</evidence>
<dbReference type="InterPro" id="IPR002791">
    <property type="entry name" value="ARMT1-like_metal-bd"/>
</dbReference>